<sequence length="271" mass="30941">MSLFKKTLSNLGIGDAKVDAEVTGNVLLPGQNNTMIIHLYGGAHVQRIERVEVNLQCRYWSETAIPPVDDEALEPIAPKRYESWSPLFEWQHNTPFEIGSGQRHDLSIDVMVPWNTPVTIDDAKLWLEITIVDTNGKKTIEYQSLTVRPESLMDTVLTSLESNGFRLRQVKCEALDGFISPYAQTFEWVPVDGPFHGCLRELTVLMYREQDHLKLWFDVDRRQRGELDMLASAVVKGRYLHYLCFHEGLADSDIVTQLNAVLEQCESEIAY</sequence>
<dbReference type="PANTHER" id="PTHR40053">
    <property type="entry name" value="SPORULATION-CONTROL PROTEIN SPO0M"/>
    <property type="match status" value="1"/>
</dbReference>
<evidence type="ECO:0000313" key="1">
    <source>
        <dbReference type="EMBL" id="SJL84825.1"/>
    </source>
</evidence>
<dbReference type="PANTHER" id="PTHR40053:SF1">
    <property type="entry name" value="SPORULATION-CONTROL PROTEIN SPO0M"/>
    <property type="match status" value="1"/>
</dbReference>
<dbReference type="Pfam" id="PF07070">
    <property type="entry name" value="Spo0M"/>
    <property type="match status" value="1"/>
</dbReference>
<accession>A0A1R4B7D4</accession>
<proteinExistence type="predicted"/>
<dbReference type="RefSeq" id="WP_077315218.1">
    <property type="nucleotide sequence ID" value="NZ_AP024887.1"/>
</dbReference>
<keyword evidence="2" id="KW-1185">Reference proteome</keyword>
<organism evidence="1 2">
    <name type="scientific">Vibrio palustris</name>
    <dbReference type="NCBI Taxonomy" id="1918946"/>
    <lineage>
        <taxon>Bacteria</taxon>
        <taxon>Pseudomonadati</taxon>
        <taxon>Pseudomonadota</taxon>
        <taxon>Gammaproteobacteria</taxon>
        <taxon>Vibrionales</taxon>
        <taxon>Vibrionaceae</taxon>
        <taxon>Vibrio</taxon>
    </lineage>
</organism>
<dbReference type="Proteomes" id="UP000189475">
    <property type="component" value="Unassembled WGS sequence"/>
</dbReference>
<protein>
    <submittedName>
        <fullName evidence="1">Sporulation-control protein spo0M</fullName>
    </submittedName>
</protein>
<dbReference type="InterPro" id="IPR009776">
    <property type="entry name" value="Spore_0_M"/>
</dbReference>
<gene>
    <name evidence="1" type="primary">spo0M</name>
    <name evidence="1" type="ORF">VPAL9027_02824</name>
</gene>
<dbReference type="OrthoDB" id="2351239at2"/>
<dbReference type="EMBL" id="FUFT01000007">
    <property type="protein sequence ID" value="SJL84825.1"/>
    <property type="molecule type" value="Genomic_DNA"/>
</dbReference>
<reference evidence="1 2" key="1">
    <citation type="submission" date="2017-02" db="EMBL/GenBank/DDBJ databases">
        <authorList>
            <person name="Peterson S.W."/>
        </authorList>
    </citation>
    <scope>NUCLEOTIDE SEQUENCE [LARGE SCALE GENOMIC DNA]</scope>
    <source>
        <strain evidence="1 2">CECT 9027</strain>
    </source>
</reference>
<evidence type="ECO:0000313" key="2">
    <source>
        <dbReference type="Proteomes" id="UP000189475"/>
    </source>
</evidence>
<dbReference type="STRING" id="1918946.VPAL9027_02824"/>
<dbReference type="AlphaFoldDB" id="A0A1R4B7D4"/>
<name>A0A1R4B7D4_9VIBR</name>